<evidence type="ECO:0000313" key="2">
    <source>
        <dbReference type="EMBL" id="OWZ06958.1"/>
    </source>
</evidence>
<dbReference type="EMBL" id="NBNE01003741">
    <property type="protein sequence ID" value="OWZ06958.1"/>
    <property type="molecule type" value="Genomic_DNA"/>
</dbReference>
<accession>A0A225VPY9</accession>
<feature type="region of interest" description="Disordered" evidence="1">
    <location>
        <begin position="30"/>
        <end position="60"/>
    </location>
</feature>
<feature type="compositionally biased region" description="Acidic residues" evidence="1">
    <location>
        <begin position="30"/>
        <end position="39"/>
    </location>
</feature>
<gene>
    <name evidence="2" type="ORF">PHMEG_00020713</name>
</gene>
<proteinExistence type="predicted"/>
<sequence length="60" mass="6607">MPENVGKTIRIAITRRADLAKRDKIVDDAEEMFEDENSGGEDSSSRNAVDAVAHPLVLPR</sequence>
<reference evidence="3" key="1">
    <citation type="submission" date="2017-03" db="EMBL/GenBank/DDBJ databases">
        <title>Phytopthora megakarya and P. palmivora, two closely related causual agents of cacao black pod achieved similar genome size and gene model numbers by different mechanisms.</title>
        <authorList>
            <person name="Ali S."/>
            <person name="Shao J."/>
            <person name="Larry D.J."/>
            <person name="Kronmiller B."/>
            <person name="Shen D."/>
            <person name="Strem M.D."/>
            <person name="Melnick R.L."/>
            <person name="Guiltinan M.J."/>
            <person name="Tyler B.M."/>
            <person name="Meinhardt L.W."/>
            <person name="Bailey B.A."/>
        </authorList>
    </citation>
    <scope>NUCLEOTIDE SEQUENCE [LARGE SCALE GENOMIC DNA]</scope>
    <source>
        <strain evidence="3">zdho120</strain>
    </source>
</reference>
<dbReference type="Proteomes" id="UP000198211">
    <property type="component" value="Unassembled WGS sequence"/>
</dbReference>
<keyword evidence="3" id="KW-1185">Reference proteome</keyword>
<evidence type="ECO:0000313" key="3">
    <source>
        <dbReference type="Proteomes" id="UP000198211"/>
    </source>
</evidence>
<protein>
    <submittedName>
        <fullName evidence="2">Uncharacterized protein</fullName>
    </submittedName>
</protein>
<name>A0A225VPY9_9STRA</name>
<comment type="caution">
    <text evidence="2">The sequence shown here is derived from an EMBL/GenBank/DDBJ whole genome shotgun (WGS) entry which is preliminary data.</text>
</comment>
<evidence type="ECO:0000256" key="1">
    <source>
        <dbReference type="SAM" id="MobiDB-lite"/>
    </source>
</evidence>
<organism evidence="2 3">
    <name type="scientific">Phytophthora megakarya</name>
    <dbReference type="NCBI Taxonomy" id="4795"/>
    <lineage>
        <taxon>Eukaryota</taxon>
        <taxon>Sar</taxon>
        <taxon>Stramenopiles</taxon>
        <taxon>Oomycota</taxon>
        <taxon>Peronosporomycetes</taxon>
        <taxon>Peronosporales</taxon>
        <taxon>Peronosporaceae</taxon>
        <taxon>Phytophthora</taxon>
    </lineage>
</organism>
<dbReference type="AlphaFoldDB" id="A0A225VPY9"/>